<evidence type="ECO:0000256" key="2">
    <source>
        <dbReference type="ARBA" id="ARBA00023239"/>
    </source>
</evidence>
<dbReference type="Pfam" id="PF01969">
    <property type="entry name" value="Ni_insertion"/>
    <property type="match status" value="1"/>
</dbReference>
<dbReference type="AlphaFoldDB" id="A0A9D2WMV6"/>
<dbReference type="OrthoDB" id="9765625at2"/>
<keyword evidence="4" id="KW-1185">Reference proteome</keyword>
<dbReference type="GO" id="GO:0016829">
    <property type="term" value="F:lyase activity"/>
    <property type="evidence" value="ECO:0007669"/>
    <property type="project" value="UniProtKB-KW"/>
</dbReference>
<organism evidence="3 4">
    <name type="scientific">Sporotomaculum syntrophicum</name>
    <dbReference type="NCBI Taxonomy" id="182264"/>
    <lineage>
        <taxon>Bacteria</taxon>
        <taxon>Bacillati</taxon>
        <taxon>Bacillota</taxon>
        <taxon>Clostridia</taxon>
        <taxon>Eubacteriales</taxon>
        <taxon>Desulfallaceae</taxon>
        <taxon>Sporotomaculum</taxon>
    </lineage>
</organism>
<protein>
    <recommendedName>
        <fullName evidence="5">LarC family nickel insertion protein</fullName>
    </recommendedName>
</protein>
<gene>
    <name evidence="3" type="ORF">SPSYN_02761</name>
</gene>
<evidence type="ECO:0000313" key="4">
    <source>
        <dbReference type="Proteomes" id="UP000798488"/>
    </source>
</evidence>
<reference evidence="3" key="1">
    <citation type="submission" date="2016-02" db="EMBL/GenBank/DDBJ databases">
        <title>Draft Genome Sequence of Sporotomaculum syntrophicum Strain FB, a Syntrophic Benzoate Degrader.</title>
        <authorList>
            <person name="Nobu M.K."/>
            <person name="Narihiro T."/>
            <person name="Qiu Y.-L."/>
            <person name="Ohashi A."/>
            <person name="Liu W.-T."/>
            <person name="Yuji S."/>
        </authorList>
    </citation>
    <scope>NUCLEOTIDE SEQUENCE</scope>
    <source>
        <strain evidence="3">FB</strain>
    </source>
</reference>
<dbReference type="InterPro" id="IPR002822">
    <property type="entry name" value="Ni_insertion"/>
</dbReference>
<proteinExistence type="predicted"/>
<keyword evidence="1" id="KW-0533">Nickel</keyword>
<dbReference type="Proteomes" id="UP000798488">
    <property type="component" value="Unassembled WGS sequence"/>
</dbReference>
<dbReference type="PANTHER" id="PTHR36566">
    <property type="entry name" value="NICKEL INSERTION PROTEIN-RELATED"/>
    <property type="match status" value="1"/>
</dbReference>
<evidence type="ECO:0000256" key="1">
    <source>
        <dbReference type="ARBA" id="ARBA00022596"/>
    </source>
</evidence>
<keyword evidence="2" id="KW-0456">Lyase</keyword>
<name>A0A9D2WMV6_9FIRM</name>
<evidence type="ECO:0000313" key="3">
    <source>
        <dbReference type="EMBL" id="KAF1084109.1"/>
    </source>
</evidence>
<sequence>MRTAYFDCFSGISGDMCLGALVDAGVDFNHLCRGIAGLAIDGYVLRREQVIRVGIAAENIVVEVSAAEQPVRRLPDIEHIIMTSDLPEAVRHKSRQVFQTLARAESRVHRTAPDQVHFHEIGAVDAIVDVVGTVLGLQMLGIQEVYVSSLPLGSGFIHCQHGIIPAPAPATLEILSGINLPVFDAGVQMETVTPTGAALMATLSEGRVGLPNMTIERVGYGSGKHEYERPNLLRLVVGNMV</sequence>
<comment type="caution">
    <text evidence="3">The sequence shown here is derived from an EMBL/GenBank/DDBJ whole genome shotgun (WGS) entry which is preliminary data.</text>
</comment>
<accession>A0A9D2WMV6</accession>
<dbReference type="RefSeq" id="WP_161823040.1">
    <property type="nucleotide sequence ID" value="NZ_LSRS01000007.1"/>
</dbReference>
<dbReference type="PANTHER" id="PTHR36566:SF1">
    <property type="entry name" value="PYRIDINIUM-3,5-BISTHIOCARBOXYLIC ACID MONONUCLEOTIDE NICKEL INSERTION PROTEIN"/>
    <property type="match status" value="1"/>
</dbReference>
<evidence type="ECO:0008006" key="5">
    <source>
        <dbReference type="Google" id="ProtNLM"/>
    </source>
</evidence>
<dbReference type="EMBL" id="LSRS01000007">
    <property type="protein sequence ID" value="KAF1084109.1"/>
    <property type="molecule type" value="Genomic_DNA"/>
</dbReference>